<comment type="caution">
    <text evidence="1">The sequence shown here is derived from an EMBL/GenBank/DDBJ whole genome shotgun (WGS) entry which is preliminary data.</text>
</comment>
<evidence type="ECO:0000313" key="1">
    <source>
        <dbReference type="EMBL" id="GBM09987.1"/>
    </source>
</evidence>
<keyword evidence="2" id="KW-1185">Reference proteome</keyword>
<proteinExistence type="predicted"/>
<protein>
    <submittedName>
        <fullName evidence="1">Uncharacterized protein</fullName>
    </submittedName>
</protein>
<dbReference type="PROSITE" id="PS51257">
    <property type="entry name" value="PROKAR_LIPOPROTEIN"/>
    <property type="match status" value="1"/>
</dbReference>
<dbReference type="AlphaFoldDB" id="A0A4Y2D1K6"/>
<sequence>MTKPELSLPLQASAPHQHPSVLYQALPIGWAGCCAPHQQEGVWPLRMLCHETDPIHIHPTGWSSVESGFEPATLRPRSTDLITRPPQPSLEREIRLKCRHSLLTIVQNSQIRLEL</sequence>
<gene>
    <name evidence="1" type="ORF">AVEN_23981_1</name>
</gene>
<dbReference type="EMBL" id="BGPR01000279">
    <property type="protein sequence ID" value="GBM09987.1"/>
    <property type="molecule type" value="Genomic_DNA"/>
</dbReference>
<accession>A0A4Y2D1K6</accession>
<evidence type="ECO:0000313" key="2">
    <source>
        <dbReference type="Proteomes" id="UP000499080"/>
    </source>
</evidence>
<name>A0A4Y2D1K6_ARAVE</name>
<dbReference type="Proteomes" id="UP000499080">
    <property type="component" value="Unassembled WGS sequence"/>
</dbReference>
<reference evidence="1 2" key="1">
    <citation type="journal article" date="2019" name="Sci. Rep.">
        <title>Orb-weaving spider Araneus ventricosus genome elucidates the spidroin gene catalogue.</title>
        <authorList>
            <person name="Kono N."/>
            <person name="Nakamura H."/>
            <person name="Ohtoshi R."/>
            <person name="Moran D.A.P."/>
            <person name="Shinohara A."/>
            <person name="Yoshida Y."/>
            <person name="Fujiwara M."/>
            <person name="Mori M."/>
            <person name="Tomita M."/>
            <person name="Arakawa K."/>
        </authorList>
    </citation>
    <scope>NUCLEOTIDE SEQUENCE [LARGE SCALE GENOMIC DNA]</scope>
</reference>
<organism evidence="1 2">
    <name type="scientific">Araneus ventricosus</name>
    <name type="common">Orbweaver spider</name>
    <name type="synonym">Epeira ventricosa</name>
    <dbReference type="NCBI Taxonomy" id="182803"/>
    <lineage>
        <taxon>Eukaryota</taxon>
        <taxon>Metazoa</taxon>
        <taxon>Ecdysozoa</taxon>
        <taxon>Arthropoda</taxon>
        <taxon>Chelicerata</taxon>
        <taxon>Arachnida</taxon>
        <taxon>Araneae</taxon>
        <taxon>Araneomorphae</taxon>
        <taxon>Entelegynae</taxon>
        <taxon>Araneoidea</taxon>
        <taxon>Araneidae</taxon>
        <taxon>Araneus</taxon>
    </lineage>
</organism>